<keyword evidence="5" id="KW-0399">Innate immunity</keyword>
<dbReference type="Pfam" id="PF02014">
    <property type="entry name" value="Reeler"/>
    <property type="match status" value="1"/>
</dbReference>
<sequence>MDFVCVIAVICLFGVVDGFSFGAPEDFCQYENLQDRNVRMVPGHRGVDPMNTRSSAGYRIVVGPEEANGARKGLVLFSVTVSVYSFIIGAPPDTCGNPTTFHTEPLNETHVGQYLAQNSSTAPYKVIIDTKFYENETYSKVLGKPHNRVRVTLRADPGDYFRGFFIQATRANYALDRGDRPAYGTFRPADTNSQPRRCRSAVGKVGGITHTGNNNKTEISFDWEPPRGCNLGDIQFVATVVRAYSEYWVDVRSDVIAPSGFVGDRGLLCQLYVNPYSKILQRRVLSALRNIQTMQQSRRTGGTAGTLSTQG</sequence>
<keyword evidence="3" id="KW-0964">Secreted</keyword>
<keyword evidence="4" id="KW-0929">Antimicrobial</keyword>
<dbReference type="InterPro" id="IPR042307">
    <property type="entry name" value="Reeler_sf"/>
</dbReference>
<organism evidence="9">
    <name type="scientific">Magallana gigas</name>
    <name type="common">Pacific oyster</name>
    <name type="synonym">Crassostrea gigas</name>
    <dbReference type="NCBI Taxonomy" id="29159"/>
    <lineage>
        <taxon>Eukaryota</taxon>
        <taxon>Metazoa</taxon>
        <taxon>Spiralia</taxon>
        <taxon>Lophotrochozoa</taxon>
        <taxon>Mollusca</taxon>
        <taxon>Bivalvia</taxon>
        <taxon>Autobranchia</taxon>
        <taxon>Pteriomorphia</taxon>
        <taxon>Ostreida</taxon>
        <taxon>Ostreoidea</taxon>
        <taxon>Ostreidae</taxon>
        <taxon>Magallana</taxon>
    </lineage>
</organism>
<evidence type="ECO:0000256" key="6">
    <source>
        <dbReference type="ARBA" id="ARBA00022729"/>
    </source>
</evidence>
<dbReference type="GO" id="GO:0042742">
    <property type="term" value="P:defense response to bacterium"/>
    <property type="evidence" value="ECO:0007669"/>
    <property type="project" value="UniProtKB-KW"/>
</dbReference>
<dbReference type="PANTHER" id="PTHR45828:SF9">
    <property type="entry name" value="CELL WALL INTEGRITY AND STRESS RESPONSE COMPONENT 4-LIKE-RELATED"/>
    <property type="match status" value="1"/>
</dbReference>
<protein>
    <submittedName>
        <fullName evidence="9">Putative ferric-chelate reductase 1</fullName>
    </submittedName>
</protein>
<dbReference type="EMBL" id="JH816849">
    <property type="protein sequence ID" value="EKC28987.1"/>
    <property type="molecule type" value="Genomic_DNA"/>
</dbReference>
<evidence type="ECO:0000313" key="9">
    <source>
        <dbReference type="EMBL" id="EKC28987.1"/>
    </source>
</evidence>
<dbReference type="PROSITE" id="PS51019">
    <property type="entry name" value="REELIN"/>
    <property type="match status" value="1"/>
</dbReference>
<reference evidence="9" key="1">
    <citation type="journal article" date="2012" name="Nature">
        <title>The oyster genome reveals stress adaptation and complexity of shell formation.</title>
        <authorList>
            <person name="Zhang G."/>
            <person name="Fang X."/>
            <person name="Guo X."/>
            <person name="Li L."/>
            <person name="Luo R."/>
            <person name="Xu F."/>
            <person name="Yang P."/>
            <person name="Zhang L."/>
            <person name="Wang X."/>
            <person name="Qi H."/>
            <person name="Xiong Z."/>
            <person name="Que H."/>
            <person name="Xie Y."/>
            <person name="Holland P.W."/>
            <person name="Paps J."/>
            <person name="Zhu Y."/>
            <person name="Wu F."/>
            <person name="Chen Y."/>
            <person name="Wang J."/>
            <person name="Peng C."/>
            <person name="Meng J."/>
            <person name="Yang L."/>
            <person name="Liu J."/>
            <person name="Wen B."/>
            <person name="Zhang N."/>
            <person name="Huang Z."/>
            <person name="Zhu Q."/>
            <person name="Feng Y."/>
            <person name="Mount A."/>
            <person name="Hedgecock D."/>
            <person name="Xu Z."/>
            <person name="Liu Y."/>
            <person name="Domazet-Loso T."/>
            <person name="Du Y."/>
            <person name="Sun X."/>
            <person name="Zhang S."/>
            <person name="Liu B."/>
            <person name="Cheng P."/>
            <person name="Jiang X."/>
            <person name="Li J."/>
            <person name="Fan D."/>
            <person name="Wang W."/>
            <person name="Fu W."/>
            <person name="Wang T."/>
            <person name="Wang B."/>
            <person name="Zhang J."/>
            <person name="Peng Z."/>
            <person name="Li Y."/>
            <person name="Li N."/>
            <person name="Wang J."/>
            <person name="Chen M."/>
            <person name="He Y."/>
            <person name="Tan F."/>
            <person name="Song X."/>
            <person name="Zheng Q."/>
            <person name="Huang R."/>
            <person name="Yang H."/>
            <person name="Du X."/>
            <person name="Chen L."/>
            <person name="Yang M."/>
            <person name="Gaffney P.M."/>
            <person name="Wang S."/>
            <person name="Luo L."/>
            <person name="She Z."/>
            <person name="Ming Y."/>
            <person name="Huang W."/>
            <person name="Zhang S."/>
            <person name="Huang B."/>
            <person name="Zhang Y."/>
            <person name="Qu T."/>
            <person name="Ni P."/>
            <person name="Miao G."/>
            <person name="Wang J."/>
            <person name="Wang Q."/>
            <person name="Steinberg C.E."/>
            <person name="Wang H."/>
            <person name="Li N."/>
            <person name="Qian L."/>
            <person name="Zhang G."/>
            <person name="Li Y."/>
            <person name="Yang H."/>
            <person name="Liu X."/>
            <person name="Wang J."/>
            <person name="Yin Y."/>
            <person name="Wang J."/>
        </authorList>
    </citation>
    <scope>NUCLEOTIDE SEQUENCE [LARGE SCALE GENOMIC DNA]</scope>
    <source>
        <strain evidence="9">05x7-T-G4-1.051#20</strain>
    </source>
</reference>
<evidence type="ECO:0000256" key="1">
    <source>
        <dbReference type="ARBA" id="ARBA00004613"/>
    </source>
</evidence>
<dbReference type="Gene3D" id="2.60.40.4060">
    <property type="entry name" value="Reeler domain"/>
    <property type="match status" value="1"/>
</dbReference>
<accession>K1PXK1</accession>
<dbReference type="InterPro" id="IPR051237">
    <property type="entry name" value="Ferric-chelate_Red/DefProt"/>
</dbReference>
<dbReference type="GO" id="GO:0005576">
    <property type="term" value="C:extracellular region"/>
    <property type="evidence" value="ECO:0007669"/>
    <property type="project" value="UniProtKB-SubCell"/>
</dbReference>
<dbReference type="GO" id="GO:0016020">
    <property type="term" value="C:membrane"/>
    <property type="evidence" value="ECO:0007669"/>
    <property type="project" value="TreeGrafter"/>
</dbReference>
<dbReference type="InterPro" id="IPR002861">
    <property type="entry name" value="Reeler_dom"/>
</dbReference>
<proteinExistence type="inferred from homology"/>
<evidence type="ECO:0000256" key="7">
    <source>
        <dbReference type="ARBA" id="ARBA00022859"/>
    </source>
</evidence>
<dbReference type="AlphaFoldDB" id="K1PXK1"/>
<dbReference type="HOGENOM" id="CLU_895023_0_0_1"/>
<dbReference type="InParanoid" id="K1PXK1"/>
<evidence type="ECO:0000256" key="2">
    <source>
        <dbReference type="ARBA" id="ARBA00008501"/>
    </source>
</evidence>
<dbReference type="PANTHER" id="PTHR45828">
    <property type="entry name" value="CYTOCHROME B561/FERRIC REDUCTASE TRANSMEMBRANE"/>
    <property type="match status" value="1"/>
</dbReference>
<keyword evidence="7" id="KW-0391">Immunity</keyword>
<keyword evidence="6" id="KW-0732">Signal</keyword>
<name>K1PXK1_MAGGI</name>
<comment type="similarity">
    <text evidence="2">Belongs to the insect defense protein family.</text>
</comment>
<dbReference type="GO" id="GO:0045087">
    <property type="term" value="P:innate immune response"/>
    <property type="evidence" value="ECO:0007669"/>
    <property type="project" value="UniProtKB-KW"/>
</dbReference>
<evidence type="ECO:0000256" key="5">
    <source>
        <dbReference type="ARBA" id="ARBA00022588"/>
    </source>
</evidence>
<gene>
    <name evidence="9" type="ORF">CGI_10014987</name>
</gene>
<keyword evidence="8" id="KW-0044">Antibiotic</keyword>
<evidence type="ECO:0000256" key="4">
    <source>
        <dbReference type="ARBA" id="ARBA00022529"/>
    </source>
</evidence>
<evidence type="ECO:0000256" key="3">
    <source>
        <dbReference type="ARBA" id="ARBA00022525"/>
    </source>
</evidence>
<evidence type="ECO:0000256" key="8">
    <source>
        <dbReference type="ARBA" id="ARBA00023022"/>
    </source>
</evidence>
<comment type="subcellular location">
    <subcellularLocation>
        <location evidence="1">Secreted</location>
    </subcellularLocation>
</comment>
<dbReference type="CDD" id="cd08544">
    <property type="entry name" value="Reeler"/>
    <property type="match status" value="1"/>
</dbReference>